<reference evidence="1 2" key="1">
    <citation type="submission" date="2018-03" db="EMBL/GenBank/DDBJ databases">
        <title>Genomic Encyclopedia of Archaeal and Bacterial Type Strains, Phase II (KMG-II): from individual species to whole genera.</title>
        <authorList>
            <person name="Goeker M."/>
        </authorList>
    </citation>
    <scope>NUCLEOTIDE SEQUENCE [LARGE SCALE GENOMIC DNA]</scope>
    <source>
        <strain evidence="1 2">DSM 29328</strain>
    </source>
</reference>
<protein>
    <submittedName>
        <fullName evidence="1">Uncharacterized protein</fullName>
    </submittedName>
</protein>
<proteinExistence type="predicted"/>
<accession>A0A2T0RZF3</accession>
<comment type="caution">
    <text evidence="1">The sequence shown here is derived from an EMBL/GenBank/DDBJ whole genome shotgun (WGS) entry which is preliminary data.</text>
</comment>
<dbReference type="Proteomes" id="UP000239480">
    <property type="component" value="Unassembled WGS sequence"/>
</dbReference>
<dbReference type="AlphaFoldDB" id="A0A2T0RZF3"/>
<evidence type="ECO:0000313" key="1">
    <source>
        <dbReference type="EMBL" id="PRY26423.1"/>
    </source>
</evidence>
<sequence length="276" mass="28253">MSDAVSPPDGDGSARLASLTHMIGRLSRPPDPGSSPGLRSLPGGAGALLDEVDATVMARRLLIRNQSGNELALEVRGRRLLWADIAGLPEGRADALGAGRGTLTYAGAGDLEAFAAALAAFCTDGGMTVRATPPVRESSLEETGVSVATLRHALAGIQTQFDDTPTLEGPLLQVFLERCAPLVRAWVARPAGGSVTGDGAEDILPGLGDILISAEDVLPIAQPGPHAIILQTAGGDALGVFADNDDRLAMVLDADDQEAVLSRWSGCLAMCGTGST</sequence>
<dbReference type="EMBL" id="PVTD01000001">
    <property type="protein sequence ID" value="PRY26423.1"/>
    <property type="molecule type" value="Genomic_DNA"/>
</dbReference>
<gene>
    <name evidence="1" type="ORF">CLV78_101518</name>
</gene>
<keyword evidence="2" id="KW-1185">Reference proteome</keyword>
<dbReference type="RefSeq" id="WP_106203189.1">
    <property type="nucleotide sequence ID" value="NZ_PVTD01000001.1"/>
</dbReference>
<dbReference type="OrthoDB" id="7742482at2"/>
<organism evidence="1 2">
    <name type="scientific">Aliiruegeria haliotis</name>
    <dbReference type="NCBI Taxonomy" id="1280846"/>
    <lineage>
        <taxon>Bacteria</taxon>
        <taxon>Pseudomonadati</taxon>
        <taxon>Pseudomonadota</taxon>
        <taxon>Alphaproteobacteria</taxon>
        <taxon>Rhodobacterales</taxon>
        <taxon>Roseobacteraceae</taxon>
        <taxon>Aliiruegeria</taxon>
    </lineage>
</organism>
<evidence type="ECO:0000313" key="2">
    <source>
        <dbReference type="Proteomes" id="UP000239480"/>
    </source>
</evidence>
<name>A0A2T0RZF3_9RHOB</name>